<protein>
    <submittedName>
        <fullName evidence="6">Dipeptide-binding protein DppE</fullName>
    </submittedName>
</protein>
<dbReference type="Gene3D" id="3.40.190.10">
    <property type="entry name" value="Periplasmic binding protein-like II"/>
    <property type="match status" value="1"/>
</dbReference>
<dbReference type="PIRSF" id="PIRSF002741">
    <property type="entry name" value="MppA"/>
    <property type="match status" value="1"/>
</dbReference>
<dbReference type="PANTHER" id="PTHR30290:SF38">
    <property type="entry name" value="D,D-DIPEPTIDE-BINDING PERIPLASMIC PROTEIN DDPA-RELATED"/>
    <property type="match status" value="1"/>
</dbReference>
<evidence type="ECO:0000256" key="2">
    <source>
        <dbReference type="ARBA" id="ARBA00005695"/>
    </source>
</evidence>
<dbReference type="OrthoDB" id="9803988at2"/>
<dbReference type="Pfam" id="PF00496">
    <property type="entry name" value="SBP_bac_5"/>
    <property type="match status" value="1"/>
</dbReference>
<keyword evidence="3 4" id="KW-0732">Signal</keyword>
<evidence type="ECO:0000256" key="4">
    <source>
        <dbReference type="SAM" id="SignalP"/>
    </source>
</evidence>
<dbReference type="GO" id="GO:0015833">
    <property type="term" value="P:peptide transport"/>
    <property type="evidence" value="ECO:0007669"/>
    <property type="project" value="TreeGrafter"/>
</dbReference>
<dbReference type="CDD" id="cd08502">
    <property type="entry name" value="PBP2_NikA_DppA_OppA_like_16"/>
    <property type="match status" value="1"/>
</dbReference>
<dbReference type="SUPFAM" id="SSF53850">
    <property type="entry name" value="Periplasmic binding protein-like II"/>
    <property type="match status" value="1"/>
</dbReference>
<dbReference type="Proteomes" id="UP000325785">
    <property type="component" value="Chromosome"/>
</dbReference>
<feature type="signal peptide" evidence="4">
    <location>
        <begin position="1"/>
        <end position="23"/>
    </location>
</feature>
<dbReference type="InterPro" id="IPR030678">
    <property type="entry name" value="Peptide/Ni-bd"/>
</dbReference>
<dbReference type="GO" id="GO:0030288">
    <property type="term" value="C:outer membrane-bounded periplasmic space"/>
    <property type="evidence" value="ECO:0007669"/>
    <property type="project" value="UniProtKB-ARBA"/>
</dbReference>
<name>A0A5P3A9M7_9RHOB</name>
<dbReference type="EMBL" id="CP031598">
    <property type="protein sequence ID" value="QEW25466.1"/>
    <property type="molecule type" value="Genomic_DNA"/>
</dbReference>
<evidence type="ECO:0000313" key="7">
    <source>
        <dbReference type="Proteomes" id="UP000325785"/>
    </source>
</evidence>
<dbReference type="Gene3D" id="3.10.105.10">
    <property type="entry name" value="Dipeptide-binding Protein, Domain 3"/>
    <property type="match status" value="1"/>
</dbReference>
<sequence length="511" mass="57013" precursor="true">MLNKLKTSAAIVAVALMAAGAHAQDRTEVRIAYDTIPPTIDPHMSTAYSTMDFAAQIFEPLVTLNADYEPELVLADSIEVSDDGKTYTIKLREGITFHNGEPLTADDAVASMNRWKEKSILARGTLSDATFEKVDDLTLELKLAEAAPLTLSVIGNPMQFAGIMPQEIIENAPAQGVTEYVGTGPYEVANWDTDQEMHLAKFEDYSSVDTEPNGLAGSKNPGVDDVYMEIVTDDSTRVSGLRSGQYDIALRLPHDNADQLLNSDDLKIFAEDYAFLGMFFNKKSGPFTDIKLRQAVAAALDMNEILYGALGNEKFYSLEHSLASPNQVLWYNDAGEEYYNQDDAEKARKLIEESSYDGEELTFLVTRAYPLHFYAAVIVQQQLQEVGLNVKLAEYDWATLLEYRSDPEAWDMFASEFTFEPTPINAIFLHSRNEYAGWTNSPEVDALIEEIRVTEDQDKALELFTELQAELMEYTTYIRYGNYKPLHGLSAKIEGFTVSNNIILSNLSVAD</sequence>
<dbReference type="PANTHER" id="PTHR30290">
    <property type="entry name" value="PERIPLASMIC BINDING COMPONENT OF ABC TRANSPORTER"/>
    <property type="match status" value="1"/>
</dbReference>
<dbReference type="GO" id="GO:1904680">
    <property type="term" value="F:peptide transmembrane transporter activity"/>
    <property type="evidence" value="ECO:0007669"/>
    <property type="project" value="TreeGrafter"/>
</dbReference>
<feature type="chain" id="PRO_5024869985" evidence="4">
    <location>
        <begin position="24"/>
        <end position="511"/>
    </location>
</feature>
<dbReference type="RefSeq" id="WP_057814557.1">
    <property type="nucleotide sequence ID" value="NZ_CP031598.1"/>
</dbReference>
<accession>A0A5P3A9M7</accession>
<comment type="subcellular location">
    <subcellularLocation>
        <location evidence="1">Periplasm</location>
    </subcellularLocation>
</comment>
<evidence type="ECO:0000259" key="5">
    <source>
        <dbReference type="Pfam" id="PF00496"/>
    </source>
</evidence>
<evidence type="ECO:0000256" key="1">
    <source>
        <dbReference type="ARBA" id="ARBA00004418"/>
    </source>
</evidence>
<dbReference type="InterPro" id="IPR000914">
    <property type="entry name" value="SBP_5_dom"/>
</dbReference>
<dbReference type="GO" id="GO:0043190">
    <property type="term" value="C:ATP-binding cassette (ABC) transporter complex"/>
    <property type="evidence" value="ECO:0007669"/>
    <property type="project" value="InterPro"/>
</dbReference>
<organism evidence="6 7">
    <name type="scientific">Roseovarius indicus</name>
    <dbReference type="NCBI Taxonomy" id="540747"/>
    <lineage>
        <taxon>Bacteria</taxon>
        <taxon>Pseudomonadati</taxon>
        <taxon>Pseudomonadota</taxon>
        <taxon>Alphaproteobacteria</taxon>
        <taxon>Rhodobacterales</taxon>
        <taxon>Roseobacteraceae</taxon>
        <taxon>Roseovarius</taxon>
    </lineage>
</organism>
<reference evidence="6 7" key="1">
    <citation type="submission" date="2018-08" db="EMBL/GenBank/DDBJ databases">
        <title>Genetic Globetrotter - A new plasmid hitch-hiking vast phylogenetic and geographic distances.</title>
        <authorList>
            <person name="Vollmers J."/>
            <person name="Petersen J."/>
        </authorList>
    </citation>
    <scope>NUCLEOTIDE SEQUENCE [LARGE SCALE GENOMIC DNA]</scope>
    <source>
        <strain evidence="6 7">DSM 26383</strain>
    </source>
</reference>
<feature type="domain" description="Solute-binding protein family 5" evidence="5">
    <location>
        <begin position="70"/>
        <end position="422"/>
    </location>
</feature>
<dbReference type="AlphaFoldDB" id="A0A5P3A9M7"/>
<evidence type="ECO:0000313" key="6">
    <source>
        <dbReference type="EMBL" id="QEW25466.1"/>
    </source>
</evidence>
<dbReference type="InterPro" id="IPR039424">
    <property type="entry name" value="SBP_5"/>
</dbReference>
<evidence type="ECO:0000256" key="3">
    <source>
        <dbReference type="ARBA" id="ARBA00022729"/>
    </source>
</evidence>
<comment type="similarity">
    <text evidence="2">Belongs to the bacterial solute-binding protein 5 family.</text>
</comment>
<dbReference type="KEGG" id="rid:RIdsm_01253"/>
<gene>
    <name evidence="6" type="primary">dppE_2</name>
    <name evidence="6" type="ORF">RIdsm_01253</name>
</gene>
<proteinExistence type="inferred from homology"/>